<feature type="repeat" description="PPR" evidence="3">
    <location>
        <begin position="303"/>
        <end position="337"/>
    </location>
</feature>
<sequence>MCYSHLVYQLQACARHQTPPIGKKLHCHIIKTGIDQCRSLSNNLINMYGKCGLIQDALNLFNQLPHRDPISWASILTANNQANLPRLTLSMFPAMFKQDGLQPDHYVFACLVKACAILGAIKQGKQVHASFIVSPVSDDDVVKSSLVDMYAKCGLPDIGRVVFDSISSKNSISWTAMISGYAQSGRKLDAIQLFQKMPVKNLLSWTALISGLVQSGNWVDSFYLFMEMQSKGIDIVDPFILSSIIGASANLAVLGLGKQIHCLVILLGYESSLFVSNALVDMYAKCSDVLAAKNIFGQMVQRDIVSWTSIIVGTAQHGLAEEALSLYNRMLSTGLKPNEVTFVGLIYACSHVGLVSKGRYFFDSMIKDYGINPSLQHYTCLLDLLSRSGHLEEAENLIKAMPFKPDEATWAALLSACNHHRNTLIGIRVADHLLSLKPEDPSTYILLSNIYASAAMWESVSKVRRFMAAMEVKKEPGYSCIVLGKESQVFLAGETSHPAKDEIFGLLKELDAEMKRRGYIPDTSSVLHDLEQQEKERQLFWHSERLAVAYGLLKGIPGMVLHIVKNLRVCGDCHTVLKFISIIVKREIVVRDANRYHHFKDGKCSCNNFW</sequence>
<name>A0AA39D9X6_VITRO</name>
<dbReference type="InterPro" id="IPR046960">
    <property type="entry name" value="PPR_At4g14850-like_plant"/>
</dbReference>
<evidence type="ECO:0000256" key="3">
    <source>
        <dbReference type="PROSITE-ProRule" id="PRU00708"/>
    </source>
</evidence>
<evidence type="ECO:0000256" key="1">
    <source>
        <dbReference type="ARBA" id="ARBA00006643"/>
    </source>
</evidence>
<dbReference type="GO" id="GO:0008270">
    <property type="term" value="F:zinc ion binding"/>
    <property type="evidence" value="ECO:0007669"/>
    <property type="project" value="InterPro"/>
</dbReference>
<dbReference type="EMBL" id="JARBHA010000018">
    <property type="protein sequence ID" value="KAJ9676089.1"/>
    <property type="molecule type" value="Genomic_DNA"/>
</dbReference>
<feature type="domain" description="DYW" evidence="4">
    <location>
        <begin position="518"/>
        <end position="610"/>
    </location>
</feature>
<keyword evidence="6" id="KW-1185">Reference proteome</keyword>
<evidence type="ECO:0000259" key="4">
    <source>
        <dbReference type="Pfam" id="PF14432"/>
    </source>
</evidence>
<dbReference type="Pfam" id="PF01535">
    <property type="entry name" value="PPR"/>
    <property type="match status" value="4"/>
</dbReference>
<dbReference type="GO" id="GO:0009451">
    <property type="term" value="P:RNA modification"/>
    <property type="evidence" value="ECO:0007669"/>
    <property type="project" value="InterPro"/>
</dbReference>
<dbReference type="PROSITE" id="PS51375">
    <property type="entry name" value="PPR"/>
    <property type="match status" value="2"/>
</dbReference>
<comment type="caution">
    <text evidence="5">The sequence shown here is derived from an EMBL/GenBank/DDBJ whole genome shotgun (WGS) entry which is preliminary data.</text>
</comment>
<dbReference type="Pfam" id="PF14432">
    <property type="entry name" value="DYW_deaminase"/>
    <property type="match status" value="1"/>
</dbReference>
<gene>
    <name evidence="5" type="ORF">PVL29_024874</name>
</gene>
<dbReference type="FunFam" id="1.25.40.10:FF:003642">
    <property type="entry name" value="Uncharacterized protein"/>
    <property type="match status" value="1"/>
</dbReference>
<accession>A0AA39D9X6</accession>
<comment type="similarity">
    <text evidence="1">Belongs to the PPR family. PCMP-H subfamily.</text>
</comment>
<dbReference type="InterPro" id="IPR032867">
    <property type="entry name" value="DYW_dom"/>
</dbReference>
<dbReference type="InterPro" id="IPR002885">
    <property type="entry name" value="PPR_rpt"/>
</dbReference>
<keyword evidence="2" id="KW-0677">Repeat</keyword>
<dbReference type="Pfam" id="PF20431">
    <property type="entry name" value="E_motif"/>
    <property type="match status" value="1"/>
</dbReference>
<dbReference type="PANTHER" id="PTHR47926">
    <property type="entry name" value="PENTATRICOPEPTIDE REPEAT-CONTAINING PROTEIN"/>
    <property type="match status" value="1"/>
</dbReference>
<dbReference type="Proteomes" id="UP001168098">
    <property type="component" value="Unassembled WGS sequence"/>
</dbReference>
<dbReference type="Gene3D" id="1.25.40.10">
    <property type="entry name" value="Tetratricopeptide repeat domain"/>
    <property type="match status" value="3"/>
</dbReference>
<dbReference type="Pfam" id="PF13041">
    <property type="entry name" value="PPR_2"/>
    <property type="match status" value="1"/>
</dbReference>
<reference evidence="5 6" key="1">
    <citation type="journal article" date="2023" name="BMC Biotechnol.">
        <title>Vitis rotundifolia cv Carlos genome sequencing.</title>
        <authorList>
            <person name="Huff M."/>
            <person name="Hulse-Kemp A."/>
            <person name="Scheffler B."/>
            <person name="Youngblood R."/>
            <person name="Simpson S."/>
            <person name="Babiker E."/>
            <person name="Staton M."/>
        </authorList>
    </citation>
    <scope>NUCLEOTIDE SEQUENCE [LARGE SCALE GENOMIC DNA]</scope>
    <source>
        <tissue evidence="5">Leaf</tissue>
    </source>
</reference>
<dbReference type="PANTHER" id="PTHR47926:SF495">
    <property type="entry name" value="DYW DOMAIN-CONTAINING PROTEIN"/>
    <property type="match status" value="1"/>
</dbReference>
<feature type="repeat" description="PPR" evidence="3">
    <location>
        <begin position="170"/>
        <end position="204"/>
    </location>
</feature>
<organism evidence="5 6">
    <name type="scientific">Vitis rotundifolia</name>
    <name type="common">Muscadine grape</name>
    <dbReference type="NCBI Taxonomy" id="103349"/>
    <lineage>
        <taxon>Eukaryota</taxon>
        <taxon>Viridiplantae</taxon>
        <taxon>Streptophyta</taxon>
        <taxon>Embryophyta</taxon>
        <taxon>Tracheophyta</taxon>
        <taxon>Spermatophyta</taxon>
        <taxon>Magnoliopsida</taxon>
        <taxon>eudicotyledons</taxon>
        <taxon>Gunneridae</taxon>
        <taxon>Pentapetalae</taxon>
        <taxon>rosids</taxon>
        <taxon>Vitales</taxon>
        <taxon>Vitaceae</taxon>
        <taxon>Viteae</taxon>
        <taxon>Vitis</taxon>
    </lineage>
</organism>
<dbReference type="InterPro" id="IPR011990">
    <property type="entry name" value="TPR-like_helical_dom_sf"/>
</dbReference>
<protein>
    <recommendedName>
        <fullName evidence="4">DYW domain-containing protein</fullName>
    </recommendedName>
</protein>
<evidence type="ECO:0000313" key="5">
    <source>
        <dbReference type="EMBL" id="KAJ9676089.1"/>
    </source>
</evidence>
<dbReference type="GO" id="GO:0003723">
    <property type="term" value="F:RNA binding"/>
    <property type="evidence" value="ECO:0007669"/>
    <property type="project" value="InterPro"/>
</dbReference>
<evidence type="ECO:0000256" key="2">
    <source>
        <dbReference type="ARBA" id="ARBA00022737"/>
    </source>
</evidence>
<proteinExistence type="inferred from homology"/>
<evidence type="ECO:0000313" key="6">
    <source>
        <dbReference type="Proteomes" id="UP001168098"/>
    </source>
</evidence>
<dbReference type="NCBIfam" id="TIGR00756">
    <property type="entry name" value="PPR"/>
    <property type="match status" value="4"/>
</dbReference>
<dbReference type="InterPro" id="IPR046848">
    <property type="entry name" value="E_motif"/>
</dbReference>
<dbReference type="AlphaFoldDB" id="A0AA39D9X6"/>